<dbReference type="InterPro" id="IPR048292">
    <property type="entry name" value="SDA1_C"/>
</dbReference>
<dbReference type="Proteomes" id="UP000001072">
    <property type="component" value="Unassembled WGS sequence"/>
</dbReference>
<feature type="compositionally biased region" description="Polar residues" evidence="7">
    <location>
        <begin position="827"/>
        <end position="849"/>
    </location>
</feature>
<evidence type="ECO:0000256" key="3">
    <source>
        <dbReference type="ARBA" id="ARBA00022448"/>
    </source>
</evidence>
<feature type="compositionally biased region" description="Basic residues" evidence="7">
    <location>
        <begin position="652"/>
        <end position="664"/>
    </location>
</feature>
<feature type="region of interest" description="Disordered" evidence="7">
    <location>
        <begin position="581"/>
        <end position="709"/>
    </location>
</feature>
<dbReference type="STRING" id="747676.F4RZC0"/>
<dbReference type="OrthoDB" id="2196187at2759"/>
<dbReference type="InterPro" id="IPR016024">
    <property type="entry name" value="ARM-type_fold"/>
</dbReference>
<dbReference type="GO" id="GO:0000055">
    <property type="term" value="P:ribosomal large subunit export from nucleus"/>
    <property type="evidence" value="ECO:0007669"/>
    <property type="project" value="InterPro"/>
</dbReference>
<keyword evidence="4" id="KW-0690">Ribosome biogenesis</keyword>
<dbReference type="EMBL" id="GL883132">
    <property type="protein sequence ID" value="EGG02198.1"/>
    <property type="molecule type" value="Genomic_DNA"/>
</dbReference>
<dbReference type="eggNOG" id="KOG2229">
    <property type="taxonomic scope" value="Eukaryota"/>
</dbReference>
<dbReference type="GO" id="GO:0015031">
    <property type="term" value="P:protein transport"/>
    <property type="evidence" value="ECO:0007669"/>
    <property type="project" value="UniProtKB-KW"/>
</dbReference>
<dbReference type="InterPro" id="IPR007949">
    <property type="entry name" value="SDA1_MD"/>
</dbReference>
<comment type="similarity">
    <text evidence="2">Belongs to the SDA1 family.</text>
</comment>
<proteinExistence type="inferred from homology"/>
<sequence length="920" mass="102312">MEPSSRRPERGLLLISNLPALQNLIKRDPDGYSAEFATQWDHYQSLRAVIDLGLGSSGGNDMGLSGPASVTPTSTGAGSGKGRRETEEKFREVVIFLSQTAPCYALKAKPIRPVTNLPTELSSLLLQRHDLLHTDTRKSLVQALVGMRRKDTTNCLITTFDLLQVLFALLPMTTSSILRASILKTILTDIKLANKKTKNHKLNRSVQGLLFNMIERGIDGGRADGSEGPGMKRKLNKNTAAANGSRREALWAVKLATELWRKGIWDDSKTIRILSDACFHSNTKVQSAAIHFFLSDSGSGELNELDSDNEPEKDINVKQVKHVQTINKKRKSTDKRAEKLIKQANRKQRAKEAGVNKSNPNFSAIQLIHDPPQLGEKLYEALLKHDKIYTLDHKILLLQLFSRISAIHKLQVLPFYSYILKYINHQQLQVTSILAALAQSVHDLTPPDVLMPCLRKLANEFVHPGVASTVIAAGLNSITEISRRQPLAMEADLLADLIEYKKSKDKGIITAARSLLGLFREVNSGLLKNRERGKVATMASKDFAGEKDSTMPTRRVVRFGETRGDVTSIPGLELLEQAMADKSTEAREGNSAEEAEDDDDKWEGWEVESDDSDSENEEDSDGSWIEVSSEDDGGGLDVSDSSDDEEVDGKKITRRQRLEKRRKIFTGGWKAGEDTRASRNEEGEEQAIEDDADGDEPEHSAEPQIASLASTKILTPADFAKLNELRISAIEKAAKESGSKNANSSHHKILKQLRQQAHYNSKEAPTLDAIEEENHRFVSEGDIIGQQKKAKQNYEERMASIQSGRDGREKFGSSKARGRKGLKNGAMGSSTNEAKSRQKSFAMTQQSNRVRSKKSASLRDRQKTLRAHINRKKRGGRRGNVICEVLAKAIDCDSHMNRMTMNHPHESYPMHPKALFGAWR</sequence>
<protein>
    <recommendedName>
        <fullName evidence="13">Protein SDA1</fullName>
    </recommendedName>
</protein>
<feature type="domain" description="SDA1 middle" evidence="8">
    <location>
        <begin position="624"/>
        <end position="804"/>
    </location>
</feature>
<dbReference type="HOGENOM" id="CLU_009161_2_1_1"/>
<evidence type="ECO:0000256" key="2">
    <source>
        <dbReference type="ARBA" id="ARBA00005783"/>
    </source>
</evidence>
<dbReference type="SUPFAM" id="SSF48371">
    <property type="entry name" value="ARM repeat"/>
    <property type="match status" value="1"/>
</dbReference>
<dbReference type="Pfam" id="PF05285">
    <property type="entry name" value="SDA1_dom"/>
    <property type="match status" value="1"/>
</dbReference>
<dbReference type="Pfam" id="PF08158">
    <property type="entry name" value="SDA1_HEAT"/>
    <property type="match status" value="2"/>
</dbReference>
<feature type="compositionally biased region" description="Basic and acidic residues" evidence="7">
    <location>
        <begin position="671"/>
        <end position="681"/>
    </location>
</feature>
<gene>
    <name evidence="11" type="ORF">MELLADRAFT_110307</name>
</gene>
<dbReference type="GeneID" id="18924040"/>
<evidence type="ECO:0000256" key="5">
    <source>
        <dbReference type="ARBA" id="ARBA00022927"/>
    </source>
</evidence>
<feature type="compositionally biased region" description="Acidic residues" evidence="7">
    <location>
        <begin position="591"/>
        <end position="621"/>
    </location>
</feature>
<feature type="domain" description="SDA1 N-terminal" evidence="9">
    <location>
        <begin position="244"/>
        <end position="504"/>
    </location>
</feature>
<feature type="compositionally biased region" description="Acidic residues" evidence="7">
    <location>
        <begin position="682"/>
        <end position="696"/>
    </location>
</feature>
<keyword evidence="6" id="KW-0539">Nucleus</keyword>
<dbReference type="GO" id="GO:0005730">
    <property type="term" value="C:nucleolus"/>
    <property type="evidence" value="ECO:0007669"/>
    <property type="project" value="TreeGrafter"/>
</dbReference>
<feature type="compositionally biased region" description="Acidic residues" evidence="7">
    <location>
        <begin position="628"/>
        <end position="647"/>
    </location>
</feature>
<keyword evidence="12" id="KW-1185">Reference proteome</keyword>
<evidence type="ECO:0000259" key="10">
    <source>
        <dbReference type="Pfam" id="PF21638"/>
    </source>
</evidence>
<feature type="region of interest" description="Disordered" evidence="7">
    <location>
        <begin position="61"/>
        <end position="86"/>
    </location>
</feature>
<dbReference type="InParanoid" id="F4RZC0"/>
<accession>F4RZC0</accession>
<dbReference type="Pfam" id="PF21638">
    <property type="entry name" value="SDA1_C"/>
    <property type="match status" value="1"/>
</dbReference>
<reference evidence="12" key="1">
    <citation type="journal article" date="2011" name="Proc. Natl. Acad. Sci. U.S.A.">
        <title>Obligate biotrophy features unraveled by the genomic analysis of rust fungi.</title>
        <authorList>
            <person name="Duplessis S."/>
            <person name="Cuomo C.A."/>
            <person name="Lin Y.-C."/>
            <person name="Aerts A."/>
            <person name="Tisserant E."/>
            <person name="Veneault-Fourrey C."/>
            <person name="Joly D.L."/>
            <person name="Hacquard S."/>
            <person name="Amselem J."/>
            <person name="Cantarel B.L."/>
            <person name="Chiu R."/>
            <person name="Coutinho P.M."/>
            <person name="Feau N."/>
            <person name="Field M."/>
            <person name="Frey P."/>
            <person name="Gelhaye E."/>
            <person name="Goldberg J."/>
            <person name="Grabherr M.G."/>
            <person name="Kodira C.D."/>
            <person name="Kohler A."/>
            <person name="Kuees U."/>
            <person name="Lindquist E.A."/>
            <person name="Lucas S.M."/>
            <person name="Mago R."/>
            <person name="Mauceli E."/>
            <person name="Morin E."/>
            <person name="Murat C."/>
            <person name="Pangilinan J.L."/>
            <person name="Park R."/>
            <person name="Pearson M."/>
            <person name="Quesneville H."/>
            <person name="Rouhier N."/>
            <person name="Sakthikumar S."/>
            <person name="Salamov A.A."/>
            <person name="Schmutz J."/>
            <person name="Selles B."/>
            <person name="Shapiro H."/>
            <person name="Tanguay P."/>
            <person name="Tuskan G.A."/>
            <person name="Henrissat B."/>
            <person name="Van de Peer Y."/>
            <person name="Rouze P."/>
            <person name="Ellis J.G."/>
            <person name="Dodds P.N."/>
            <person name="Schein J.E."/>
            <person name="Zhong S."/>
            <person name="Hamelin R.C."/>
            <person name="Grigoriev I.V."/>
            <person name="Szabo L.J."/>
            <person name="Martin F."/>
        </authorList>
    </citation>
    <scope>NUCLEOTIDE SEQUENCE [LARGE SCALE GENOMIC DNA]</scope>
    <source>
        <strain evidence="12">98AG31 / pathotype 3-4-7</strain>
    </source>
</reference>
<dbReference type="InterPro" id="IPR027312">
    <property type="entry name" value="Sda1"/>
</dbReference>
<dbReference type="FunCoup" id="F4RZC0">
    <property type="interactions" value="528"/>
</dbReference>
<evidence type="ECO:0000313" key="12">
    <source>
        <dbReference type="Proteomes" id="UP000001072"/>
    </source>
</evidence>
<organism evidence="12">
    <name type="scientific">Melampsora larici-populina (strain 98AG31 / pathotype 3-4-7)</name>
    <name type="common">Poplar leaf rust fungus</name>
    <dbReference type="NCBI Taxonomy" id="747676"/>
    <lineage>
        <taxon>Eukaryota</taxon>
        <taxon>Fungi</taxon>
        <taxon>Dikarya</taxon>
        <taxon>Basidiomycota</taxon>
        <taxon>Pucciniomycotina</taxon>
        <taxon>Pucciniomycetes</taxon>
        <taxon>Pucciniales</taxon>
        <taxon>Melampsoraceae</taxon>
        <taxon>Melampsora</taxon>
    </lineage>
</organism>
<evidence type="ECO:0000259" key="8">
    <source>
        <dbReference type="Pfam" id="PF05285"/>
    </source>
</evidence>
<feature type="region of interest" description="Disordered" evidence="7">
    <location>
        <begin position="784"/>
        <end position="861"/>
    </location>
</feature>
<dbReference type="VEuPathDB" id="FungiDB:MELLADRAFT_110307"/>
<evidence type="ECO:0008006" key="13">
    <source>
        <dbReference type="Google" id="ProtNLM"/>
    </source>
</evidence>
<dbReference type="KEGG" id="mlr:MELLADRAFT_110307"/>
<comment type="subcellular location">
    <subcellularLocation>
        <location evidence="1">Nucleus</location>
    </subcellularLocation>
</comment>
<keyword evidence="5" id="KW-0653">Protein transport</keyword>
<feature type="domain" description="SDA1 N-terminal" evidence="9">
    <location>
        <begin position="96"/>
        <end position="215"/>
    </location>
</feature>
<dbReference type="PANTHER" id="PTHR12730:SF0">
    <property type="entry name" value="PROTEIN SDA1 HOMOLOG"/>
    <property type="match status" value="1"/>
</dbReference>
<keyword evidence="3" id="KW-0813">Transport</keyword>
<evidence type="ECO:0000256" key="6">
    <source>
        <dbReference type="ARBA" id="ARBA00023242"/>
    </source>
</evidence>
<evidence type="ECO:0000256" key="4">
    <source>
        <dbReference type="ARBA" id="ARBA00022517"/>
    </source>
</evidence>
<dbReference type="AlphaFoldDB" id="F4RZC0"/>
<dbReference type="RefSeq" id="XP_007414455.1">
    <property type="nucleotide sequence ID" value="XM_007414393.1"/>
</dbReference>
<evidence type="ECO:0000259" key="9">
    <source>
        <dbReference type="Pfam" id="PF08158"/>
    </source>
</evidence>
<evidence type="ECO:0000256" key="7">
    <source>
        <dbReference type="SAM" id="MobiDB-lite"/>
    </source>
</evidence>
<feature type="domain" description="SDA1 C-terminal" evidence="10">
    <location>
        <begin position="828"/>
        <end position="875"/>
    </location>
</feature>
<evidence type="ECO:0000256" key="1">
    <source>
        <dbReference type="ARBA" id="ARBA00004123"/>
    </source>
</evidence>
<name>F4RZC0_MELLP</name>
<dbReference type="PANTHER" id="PTHR12730">
    <property type="entry name" value="HSDA/SDA1-RELATED"/>
    <property type="match status" value="1"/>
</dbReference>
<evidence type="ECO:0000313" key="11">
    <source>
        <dbReference type="EMBL" id="EGG02198.1"/>
    </source>
</evidence>
<dbReference type="GO" id="GO:0042273">
    <property type="term" value="P:ribosomal large subunit biogenesis"/>
    <property type="evidence" value="ECO:0007669"/>
    <property type="project" value="InterPro"/>
</dbReference>
<dbReference type="InterPro" id="IPR012977">
    <property type="entry name" value="SDA1_N"/>
</dbReference>